<gene>
    <name evidence="3" type="ORF">BRE01_39700</name>
</gene>
<dbReference type="SMART" id="SM00635">
    <property type="entry name" value="BID_2"/>
    <property type="match status" value="7"/>
</dbReference>
<feature type="domain" description="BIG2" evidence="2">
    <location>
        <begin position="536"/>
        <end position="613"/>
    </location>
</feature>
<feature type="domain" description="BIG2" evidence="2">
    <location>
        <begin position="627"/>
        <end position="697"/>
    </location>
</feature>
<feature type="signal peptide" evidence="1">
    <location>
        <begin position="1"/>
        <end position="30"/>
    </location>
</feature>
<dbReference type="InterPro" id="IPR003343">
    <property type="entry name" value="Big_2"/>
</dbReference>
<dbReference type="Gene3D" id="2.60.40.1080">
    <property type="match status" value="8"/>
</dbReference>
<sequence length="699" mass="73666">MKKNTLMKNVTLAVATIFTVQFSATGFASAQTVNPITVGASSMVVKAFAEGLQTEYSEIKLSSGDSETIKLTYNGRTLDNSRADWDTTDSSIASVKNGVITAKDSGTAYIIASYDDDYVYIIVNVSKEGSLKADTDSISMKKGDDKTITLKYNNKTISGYDATWTTSNTAVATVRNGVITANSSGTATITAKYNGQSVKITVKVNASSSEDLKASDTKLSMSSGDKETITLTYDGDKIAGSKATWKTFNTAVATVNDGVITANNKGTTKIRAEYKGSKVDIEVTVDDKDTKSKLKADETKVNLKKGKKETIRLMYNGDGISGSKATWKTSNSSVATVDDGVITAKGKGTATITASYKSESVKIEVKVDTADSSDGLEADETKISLKKGKKETIRLTYDGDSISGSKATWKTSNSSIATVDDGVITAKGKGTATITASYKSESVKIEVKVDTGDSSDGLEADETKLNLKKGKKETIRLTYDGDKISGSKATWKTSKSSVATVDDGVVTAKAKGTATITATYKSESVKIEVIVDGAGSSDMLEASKSKLNLSKGDKETIKLKYDGSSLTGSKASWSTSKSSVASVNDDGVVTAKAKGTATITAKYKGEEVEIEVNVDGKGSSSDSLEADVTSLTLSKGDKETIELLYNNKSLPGSKAEWSSSKTSVATVNENGRVTAKARGTATITAEYKGEKVKIKVEVE</sequence>
<feature type="domain" description="BIG2" evidence="2">
    <location>
        <begin position="206"/>
        <end position="284"/>
    </location>
</feature>
<feature type="domain" description="BIG2" evidence="2">
    <location>
        <begin position="288"/>
        <end position="366"/>
    </location>
</feature>
<dbReference type="InterPro" id="IPR048734">
    <property type="entry name" value="HL_N-beta"/>
</dbReference>
<comment type="caution">
    <text evidence="3">The sequence shown here is derived from an EMBL/GenBank/DDBJ whole genome shotgun (WGS) entry which is preliminary data.</text>
</comment>
<dbReference type="Proteomes" id="UP000319578">
    <property type="component" value="Unassembled WGS sequence"/>
</dbReference>
<dbReference type="Pfam" id="PF21461">
    <property type="entry name" value="HL_N-beta"/>
    <property type="match status" value="1"/>
</dbReference>
<reference evidence="3 4" key="1">
    <citation type="submission" date="2019-06" db="EMBL/GenBank/DDBJ databases">
        <title>Whole genome shotgun sequence of Brevibacillus reuszeri NBRC 15719.</title>
        <authorList>
            <person name="Hosoyama A."/>
            <person name="Uohara A."/>
            <person name="Ohji S."/>
            <person name="Ichikawa N."/>
        </authorList>
    </citation>
    <scope>NUCLEOTIDE SEQUENCE [LARGE SCALE GENOMIC DNA]</scope>
    <source>
        <strain evidence="3 4">NBRC 15719</strain>
    </source>
</reference>
<feature type="domain" description="BIG2" evidence="2">
    <location>
        <begin position="454"/>
        <end position="530"/>
    </location>
</feature>
<dbReference type="InterPro" id="IPR008964">
    <property type="entry name" value="Invasin/intimin_cell_adhesion"/>
</dbReference>
<evidence type="ECO:0000256" key="1">
    <source>
        <dbReference type="SAM" id="SignalP"/>
    </source>
</evidence>
<evidence type="ECO:0000259" key="2">
    <source>
        <dbReference type="SMART" id="SM00635"/>
    </source>
</evidence>
<feature type="domain" description="BIG2" evidence="2">
    <location>
        <begin position="372"/>
        <end position="448"/>
    </location>
</feature>
<feature type="domain" description="BIG2" evidence="2">
    <location>
        <begin position="125"/>
        <end position="203"/>
    </location>
</feature>
<evidence type="ECO:0000313" key="4">
    <source>
        <dbReference type="Proteomes" id="UP000319578"/>
    </source>
</evidence>
<dbReference type="EMBL" id="BJON01000015">
    <property type="protein sequence ID" value="GED70268.1"/>
    <property type="molecule type" value="Genomic_DNA"/>
</dbReference>
<proteinExistence type="predicted"/>
<organism evidence="3 4">
    <name type="scientific">Brevibacillus reuszeri</name>
    <dbReference type="NCBI Taxonomy" id="54915"/>
    <lineage>
        <taxon>Bacteria</taxon>
        <taxon>Bacillati</taxon>
        <taxon>Bacillota</taxon>
        <taxon>Bacilli</taxon>
        <taxon>Bacillales</taxon>
        <taxon>Paenibacillaceae</taxon>
        <taxon>Brevibacillus</taxon>
    </lineage>
</organism>
<dbReference type="SUPFAM" id="SSF49373">
    <property type="entry name" value="Invasin/intimin cell-adhesion fragments"/>
    <property type="match status" value="8"/>
</dbReference>
<protein>
    <recommendedName>
        <fullName evidence="2">BIG2 domain-containing protein</fullName>
    </recommendedName>
</protein>
<evidence type="ECO:0000313" key="3">
    <source>
        <dbReference type="EMBL" id="GED70268.1"/>
    </source>
</evidence>
<feature type="chain" id="PRO_5047242362" description="BIG2 domain-containing protein" evidence="1">
    <location>
        <begin position="31"/>
        <end position="699"/>
    </location>
</feature>
<accession>A0ABQ0TQQ8</accession>
<dbReference type="Pfam" id="PF02368">
    <property type="entry name" value="Big_2"/>
    <property type="match status" value="3"/>
</dbReference>
<keyword evidence="1" id="KW-0732">Signal</keyword>
<keyword evidence="4" id="KW-1185">Reference proteome</keyword>
<dbReference type="RefSeq" id="WP_141261010.1">
    <property type="nucleotide sequence ID" value="NZ_BJON01000015.1"/>
</dbReference>
<name>A0ABQ0TQQ8_9BACL</name>